<evidence type="ECO:0000313" key="1">
    <source>
        <dbReference type="EMBL" id="KAH7977568.1"/>
    </source>
</evidence>
<evidence type="ECO:0000313" key="2">
    <source>
        <dbReference type="Proteomes" id="UP000821865"/>
    </source>
</evidence>
<keyword evidence="2" id="KW-1185">Reference proteome</keyword>
<dbReference type="EMBL" id="CM023470">
    <property type="protein sequence ID" value="KAH7977568.1"/>
    <property type="molecule type" value="Genomic_DNA"/>
</dbReference>
<name>A0ACB8DTB0_DERSI</name>
<comment type="caution">
    <text evidence="1">The sequence shown here is derived from an EMBL/GenBank/DDBJ whole genome shotgun (WGS) entry which is preliminary data.</text>
</comment>
<dbReference type="Proteomes" id="UP000821865">
    <property type="component" value="Chromosome 1"/>
</dbReference>
<proteinExistence type="predicted"/>
<sequence>MRQLGKGYSGAVTLAKVMNMPPPPWHCAYQKISAKLYKAAETVAYYNLDLSVSLEHCLKGKVVVEYPTFTVVLTEDLSQFNLISPGGTMSSKSHRTPYGI</sequence>
<reference evidence="1" key="1">
    <citation type="submission" date="2020-05" db="EMBL/GenBank/DDBJ databases">
        <title>Large-scale comparative analyses of tick genomes elucidate their genetic diversity and vector capacities.</title>
        <authorList>
            <person name="Jia N."/>
            <person name="Wang J."/>
            <person name="Shi W."/>
            <person name="Du L."/>
            <person name="Sun Y."/>
            <person name="Zhan W."/>
            <person name="Jiang J."/>
            <person name="Wang Q."/>
            <person name="Zhang B."/>
            <person name="Ji P."/>
            <person name="Sakyi L.B."/>
            <person name="Cui X."/>
            <person name="Yuan T."/>
            <person name="Jiang B."/>
            <person name="Yang W."/>
            <person name="Lam T.T.-Y."/>
            <person name="Chang Q."/>
            <person name="Ding S."/>
            <person name="Wang X."/>
            <person name="Zhu J."/>
            <person name="Ruan X."/>
            <person name="Zhao L."/>
            <person name="Wei J."/>
            <person name="Que T."/>
            <person name="Du C."/>
            <person name="Cheng J."/>
            <person name="Dai P."/>
            <person name="Han X."/>
            <person name="Huang E."/>
            <person name="Gao Y."/>
            <person name="Liu J."/>
            <person name="Shao H."/>
            <person name="Ye R."/>
            <person name="Li L."/>
            <person name="Wei W."/>
            <person name="Wang X."/>
            <person name="Wang C."/>
            <person name="Yang T."/>
            <person name="Huo Q."/>
            <person name="Li W."/>
            <person name="Guo W."/>
            <person name="Chen H."/>
            <person name="Zhou L."/>
            <person name="Ni X."/>
            <person name="Tian J."/>
            <person name="Zhou Y."/>
            <person name="Sheng Y."/>
            <person name="Liu T."/>
            <person name="Pan Y."/>
            <person name="Xia L."/>
            <person name="Li J."/>
            <person name="Zhao F."/>
            <person name="Cao W."/>
        </authorList>
    </citation>
    <scope>NUCLEOTIDE SEQUENCE</scope>
    <source>
        <strain evidence="1">Dsil-2018</strain>
    </source>
</reference>
<gene>
    <name evidence="1" type="ORF">HPB49_002473</name>
</gene>
<organism evidence="1 2">
    <name type="scientific">Dermacentor silvarum</name>
    <name type="common">Tick</name>
    <dbReference type="NCBI Taxonomy" id="543639"/>
    <lineage>
        <taxon>Eukaryota</taxon>
        <taxon>Metazoa</taxon>
        <taxon>Ecdysozoa</taxon>
        <taxon>Arthropoda</taxon>
        <taxon>Chelicerata</taxon>
        <taxon>Arachnida</taxon>
        <taxon>Acari</taxon>
        <taxon>Parasitiformes</taxon>
        <taxon>Ixodida</taxon>
        <taxon>Ixodoidea</taxon>
        <taxon>Ixodidae</taxon>
        <taxon>Rhipicephalinae</taxon>
        <taxon>Dermacentor</taxon>
    </lineage>
</organism>
<protein>
    <submittedName>
        <fullName evidence="1">Uncharacterized protein</fullName>
    </submittedName>
</protein>
<accession>A0ACB8DTB0</accession>